<organism evidence="10 11">
    <name type="scientific">Oldenlandia corymbosa var. corymbosa</name>
    <dbReference type="NCBI Taxonomy" id="529605"/>
    <lineage>
        <taxon>Eukaryota</taxon>
        <taxon>Viridiplantae</taxon>
        <taxon>Streptophyta</taxon>
        <taxon>Embryophyta</taxon>
        <taxon>Tracheophyta</taxon>
        <taxon>Spermatophyta</taxon>
        <taxon>Magnoliopsida</taxon>
        <taxon>eudicotyledons</taxon>
        <taxon>Gunneridae</taxon>
        <taxon>Pentapetalae</taxon>
        <taxon>asterids</taxon>
        <taxon>lamiids</taxon>
        <taxon>Gentianales</taxon>
        <taxon>Rubiaceae</taxon>
        <taxon>Rubioideae</taxon>
        <taxon>Spermacoceae</taxon>
        <taxon>Hedyotis-Oldenlandia complex</taxon>
        <taxon>Oldenlandia</taxon>
    </lineage>
</organism>
<dbReference type="PANTHER" id="PTHR45754:SF3">
    <property type="entry name" value="METHYLENETETRAHYDROFOLATE REDUCTASE (NADPH)"/>
    <property type="match status" value="1"/>
</dbReference>
<dbReference type="NCBIfam" id="TIGR00677">
    <property type="entry name" value="fadh2_euk"/>
    <property type="match status" value="1"/>
</dbReference>
<comment type="similarity">
    <text evidence="3 8">Belongs to the methylenetetrahydrofolate reductase family.</text>
</comment>
<dbReference type="GO" id="GO:0071949">
    <property type="term" value="F:FAD binding"/>
    <property type="evidence" value="ECO:0007669"/>
    <property type="project" value="TreeGrafter"/>
</dbReference>
<accession>A0AAV1C5P2</accession>
<dbReference type="PANTHER" id="PTHR45754">
    <property type="entry name" value="METHYLENETETRAHYDROFOLATE REDUCTASE"/>
    <property type="match status" value="1"/>
</dbReference>
<keyword evidence="6" id="KW-0521">NADP</keyword>
<evidence type="ECO:0000256" key="6">
    <source>
        <dbReference type="ARBA" id="ARBA00022857"/>
    </source>
</evidence>
<dbReference type="GO" id="GO:0004489">
    <property type="term" value="F:methylenetetrahydrofolate reductase [NAD(P)H] activity"/>
    <property type="evidence" value="ECO:0007669"/>
    <property type="project" value="InterPro"/>
</dbReference>
<dbReference type="CDD" id="cd00537">
    <property type="entry name" value="MTHFR"/>
    <property type="match status" value="1"/>
</dbReference>
<evidence type="ECO:0000256" key="7">
    <source>
        <dbReference type="ARBA" id="ARBA00023002"/>
    </source>
</evidence>
<dbReference type="Pfam" id="PF02219">
    <property type="entry name" value="MTHFR"/>
    <property type="match status" value="1"/>
</dbReference>
<gene>
    <name evidence="10" type="ORF">OLC1_LOCUS2842</name>
</gene>
<keyword evidence="4 8" id="KW-0285">Flavoprotein</keyword>
<keyword evidence="7 8" id="KW-0560">Oxidoreductase</keyword>
<dbReference type="Gene3D" id="3.20.20.220">
    <property type="match status" value="1"/>
</dbReference>
<keyword evidence="11" id="KW-1185">Reference proteome</keyword>
<comment type="cofactor">
    <cofactor evidence="1 8">
        <name>FAD</name>
        <dbReference type="ChEBI" id="CHEBI:57692"/>
    </cofactor>
</comment>
<feature type="compositionally biased region" description="Basic and acidic residues" evidence="9">
    <location>
        <begin position="337"/>
        <end position="348"/>
    </location>
</feature>
<dbReference type="EMBL" id="OX459118">
    <property type="protein sequence ID" value="CAI9090755.1"/>
    <property type="molecule type" value="Genomic_DNA"/>
</dbReference>
<evidence type="ECO:0000256" key="1">
    <source>
        <dbReference type="ARBA" id="ARBA00001974"/>
    </source>
</evidence>
<feature type="compositionally biased region" description="Polar residues" evidence="9">
    <location>
        <begin position="312"/>
        <end position="335"/>
    </location>
</feature>
<evidence type="ECO:0000256" key="8">
    <source>
        <dbReference type="RuleBase" id="RU003862"/>
    </source>
</evidence>
<dbReference type="FunFam" id="3.20.20.220:FF:000002">
    <property type="entry name" value="Methylenetetrahydrofolate reductase"/>
    <property type="match status" value="1"/>
</dbReference>
<dbReference type="GO" id="GO:0035999">
    <property type="term" value="P:tetrahydrofolate interconversion"/>
    <property type="evidence" value="ECO:0007669"/>
    <property type="project" value="TreeGrafter"/>
</dbReference>
<evidence type="ECO:0000256" key="3">
    <source>
        <dbReference type="ARBA" id="ARBA00006743"/>
    </source>
</evidence>
<dbReference type="InterPro" id="IPR004621">
    <property type="entry name" value="Fadh2_euk"/>
</dbReference>
<evidence type="ECO:0000256" key="9">
    <source>
        <dbReference type="SAM" id="MobiDB-lite"/>
    </source>
</evidence>
<dbReference type="InterPro" id="IPR029041">
    <property type="entry name" value="FAD-linked_oxidoreductase-like"/>
</dbReference>
<evidence type="ECO:0000313" key="11">
    <source>
        <dbReference type="Proteomes" id="UP001161247"/>
    </source>
</evidence>
<evidence type="ECO:0000313" key="10">
    <source>
        <dbReference type="EMBL" id="CAI9090755.1"/>
    </source>
</evidence>
<dbReference type="GO" id="GO:0009086">
    <property type="term" value="P:methionine biosynthetic process"/>
    <property type="evidence" value="ECO:0007669"/>
    <property type="project" value="TreeGrafter"/>
</dbReference>
<dbReference type="GO" id="GO:0005829">
    <property type="term" value="C:cytosol"/>
    <property type="evidence" value="ECO:0007669"/>
    <property type="project" value="TreeGrafter"/>
</dbReference>
<dbReference type="SUPFAM" id="SSF51730">
    <property type="entry name" value="FAD-linked oxidoreductase"/>
    <property type="match status" value="1"/>
</dbReference>
<protein>
    <recommendedName>
        <fullName evidence="8">Methylenetetrahydrofolate reductase</fullName>
    </recommendedName>
</protein>
<evidence type="ECO:0000256" key="2">
    <source>
        <dbReference type="ARBA" id="ARBA00004777"/>
    </source>
</evidence>
<sequence>MKVIDKIREALADENKAVSGVFSFEFYPPKTKSGVDDLFDRMQRLVATGPLFCDITWGAGGSTADMTLEIANRMQNKVGIETMMHLTCTNMPPEKIDHALDAIKSMGIQNVLALRGDPPRGQSDFVPIEGGFDSGLALVNHIRSKHGNHFGIAVAGYPEAHPNVIPENGIVPLEVYRKELEYLKRKVDAGADLIITQLFLDSDFFLKFVNDCRQVGITCPIVPGILLMNSYNSLRIAKMVKVKFPGEVMATLETIKDDEEALRNYGVHLMTEMCKKILGHGIKTLHFYTLNMDKSALEVLMNLGLIEESRLQPSLPSSDATNDSAVTKGNDTLASIQEERKETNKLEK</sequence>
<comment type="pathway">
    <text evidence="2 8">One-carbon metabolism; tetrahydrofolate interconversion.</text>
</comment>
<evidence type="ECO:0000256" key="4">
    <source>
        <dbReference type="ARBA" id="ARBA00022630"/>
    </source>
</evidence>
<reference evidence="10" key="1">
    <citation type="submission" date="2023-03" db="EMBL/GenBank/DDBJ databases">
        <authorList>
            <person name="Julca I."/>
        </authorList>
    </citation>
    <scope>NUCLEOTIDE SEQUENCE</scope>
</reference>
<evidence type="ECO:0000256" key="5">
    <source>
        <dbReference type="ARBA" id="ARBA00022827"/>
    </source>
</evidence>
<dbReference type="Proteomes" id="UP001161247">
    <property type="component" value="Chromosome 1"/>
</dbReference>
<keyword evidence="5 8" id="KW-0274">FAD</keyword>
<dbReference type="InterPro" id="IPR003171">
    <property type="entry name" value="Mehydrof_redctse-like"/>
</dbReference>
<name>A0AAV1C5P2_OLDCO</name>
<dbReference type="AlphaFoldDB" id="A0AAV1C5P2"/>
<feature type="region of interest" description="Disordered" evidence="9">
    <location>
        <begin position="312"/>
        <end position="348"/>
    </location>
</feature>
<proteinExistence type="inferred from homology"/>